<evidence type="ECO:0000313" key="2">
    <source>
        <dbReference type="Proteomes" id="UP000033874"/>
    </source>
</evidence>
<protein>
    <recommendedName>
        <fullName evidence="3">VanZ-like domain-containing protein</fullName>
    </recommendedName>
</protein>
<evidence type="ECO:0000313" key="1">
    <source>
        <dbReference type="EMBL" id="KKW90615.1"/>
    </source>
</evidence>
<comment type="caution">
    <text evidence="1">The sequence shown here is derived from an EMBL/GenBank/DDBJ whole genome shotgun (WGS) entry which is preliminary data.</text>
</comment>
<keyword evidence="2" id="KW-1185">Reference proteome</keyword>
<accession>A0A0M3AL84</accession>
<evidence type="ECO:0008006" key="3">
    <source>
        <dbReference type="Google" id="ProtNLM"/>
    </source>
</evidence>
<name>A0A0M3AL84_9SPHN</name>
<proteinExistence type="predicted"/>
<dbReference type="Proteomes" id="UP000033874">
    <property type="component" value="Unassembled WGS sequence"/>
</dbReference>
<sequence length="115" mass="12961">MDVPALYAQIIRAIGDGTGAADSLLHVHAGMFILVLSRLVTGRRLSTPIPLLTVAFFEAGNEILDRLHYGSWRWHDTSLDIVNTLFWPLVLYVGLRYFSRPQHQMSEEAARSEPL</sequence>
<dbReference type="RefSeq" id="WP_046765116.1">
    <property type="nucleotide sequence ID" value="NZ_LBIC01000009.1"/>
</dbReference>
<organism evidence="1 2">
    <name type="scientific">Sphingobium chungbukense</name>
    <dbReference type="NCBI Taxonomy" id="56193"/>
    <lineage>
        <taxon>Bacteria</taxon>
        <taxon>Pseudomonadati</taxon>
        <taxon>Pseudomonadota</taxon>
        <taxon>Alphaproteobacteria</taxon>
        <taxon>Sphingomonadales</taxon>
        <taxon>Sphingomonadaceae</taxon>
        <taxon>Sphingobium</taxon>
    </lineage>
</organism>
<dbReference type="PATRIC" id="fig|56193.3.peg.3934"/>
<reference evidence="1 2" key="1">
    <citation type="submission" date="2015-04" db="EMBL/GenBank/DDBJ databases">
        <title>Genome sequence of aromatic hydrocarbons-degrading Sphingobium chungbukense DJ77.</title>
        <authorList>
            <person name="Kim Y.-C."/>
            <person name="Chae J.-C."/>
        </authorList>
    </citation>
    <scope>NUCLEOTIDE SEQUENCE [LARGE SCALE GENOMIC DNA]</scope>
    <source>
        <strain evidence="1 2">DJ77</strain>
    </source>
</reference>
<dbReference type="EMBL" id="LBIC01000009">
    <property type="protein sequence ID" value="KKW90615.1"/>
    <property type="molecule type" value="Genomic_DNA"/>
</dbReference>
<gene>
    <name evidence="1" type="ORF">YP76_18730</name>
</gene>
<dbReference type="AlphaFoldDB" id="A0A0M3AL84"/>